<dbReference type="EMBL" id="MH588544">
    <property type="protein sequence ID" value="AXQ68458.1"/>
    <property type="molecule type" value="Genomic_DNA"/>
</dbReference>
<dbReference type="Proteomes" id="UP000258997">
    <property type="component" value="Segment"/>
</dbReference>
<evidence type="ECO:0000313" key="2">
    <source>
        <dbReference type="Proteomes" id="UP000258997"/>
    </source>
</evidence>
<keyword evidence="2" id="KW-1185">Reference proteome</keyword>
<sequence>MIRSRHEPPEATAGKMQERWSAQKVAIHGFLCGPESALNANWQEASAMIWAHVDGRVLGDWQDRPVRGWTAEHINAPFDICMVQDRDAKTIKDCDLALAMIVTLLPQAPLKISKGYGRDGSWEVQIDTRHTVGAKHHGIVWGFGPGIALAAWRAYFGYINKEPNDV</sequence>
<accession>A0A385ECJ1</accession>
<gene>
    <name evidence="1" type="ORF">CcrBL10_gp254</name>
</gene>
<organism evidence="1 2">
    <name type="scientific">Caulobacter phage CcrBL10</name>
    <dbReference type="NCBI Taxonomy" id="2283269"/>
    <lineage>
        <taxon>Viruses</taxon>
        <taxon>Duplodnaviria</taxon>
        <taxon>Heunggongvirae</taxon>
        <taxon>Uroviricota</taxon>
        <taxon>Caudoviricetes</taxon>
        <taxon>Jeanschmidtviridae</taxon>
        <taxon>Poindextervirus</taxon>
        <taxon>Poindextervirus BL10</taxon>
    </lineage>
</organism>
<proteinExistence type="predicted"/>
<reference evidence="1 2" key="1">
    <citation type="submission" date="2018-07" db="EMBL/GenBank/DDBJ databases">
        <title>Giant CbK-like Caulobacter bacteriophages have genetically divergent genomes.</title>
        <authorList>
            <person name="Wilson K.M."/>
            <person name="Ely B."/>
        </authorList>
    </citation>
    <scope>NUCLEOTIDE SEQUENCE [LARGE SCALE GENOMIC DNA]</scope>
</reference>
<protein>
    <submittedName>
        <fullName evidence="1">Uncharacterized protein</fullName>
    </submittedName>
</protein>
<evidence type="ECO:0000313" key="1">
    <source>
        <dbReference type="EMBL" id="AXQ68458.1"/>
    </source>
</evidence>
<name>A0A385ECJ1_9CAUD</name>